<accession>A0A9W6PEE3</accession>
<organism evidence="1 2">
    <name type="scientific">Kitasatospora phosalacinea</name>
    <dbReference type="NCBI Taxonomy" id="2065"/>
    <lineage>
        <taxon>Bacteria</taxon>
        <taxon>Bacillati</taxon>
        <taxon>Actinomycetota</taxon>
        <taxon>Actinomycetes</taxon>
        <taxon>Kitasatosporales</taxon>
        <taxon>Streptomycetaceae</taxon>
        <taxon>Kitasatospora</taxon>
    </lineage>
</organism>
<proteinExistence type="predicted"/>
<evidence type="ECO:0000313" key="1">
    <source>
        <dbReference type="EMBL" id="GLW53571.1"/>
    </source>
</evidence>
<evidence type="ECO:0000313" key="2">
    <source>
        <dbReference type="Proteomes" id="UP001165143"/>
    </source>
</evidence>
<comment type="caution">
    <text evidence="1">The sequence shown here is derived from an EMBL/GenBank/DDBJ whole genome shotgun (WGS) entry which is preliminary data.</text>
</comment>
<reference evidence="1" key="1">
    <citation type="submission" date="2023-02" db="EMBL/GenBank/DDBJ databases">
        <title>Kitasatospora phosalacinea NBRC 14362.</title>
        <authorList>
            <person name="Ichikawa N."/>
            <person name="Sato H."/>
            <person name="Tonouchi N."/>
        </authorList>
    </citation>
    <scope>NUCLEOTIDE SEQUENCE</scope>
    <source>
        <strain evidence="1">NBRC 14362</strain>
    </source>
</reference>
<sequence length="83" mass="8659">MVRRIGELIAAHYPGARFERAPMPAGDPLGGCVDTRLAAELLGWAPAIGLADGIDRYVAWLRSTPGAVPDWFTADGPSAALAA</sequence>
<dbReference type="SUPFAM" id="SSF51735">
    <property type="entry name" value="NAD(P)-binding Rossmann-fold domains"/>
    <property type="match status" value="1"/>
</dbReference>
<protein>
    <submittedName>
        <fullName evidence="1">Uncharacterized protein</fullName>
    </submittedName>
</protein>
<dbReference type="Gene3D" id="3.90.25.10">
    <property type="entry name" value="UDP-galactose 4-epimerase, domain 1"/>
    <property type="match status" value="1"/>
</dbReference>
<dbReference type="AlphaFoldDB" id="A0A9W6PEE3"/>
<dbReference type="Proteomes" id="UP001165143">
    <property type="component" value="Unassembled WGS sequence"/>
</dbReference>
<name>A0A9W6PEE3_9ACTN</name>
<dbReference type="InterPro" id="IPR036291">
    <property type="entry name" value="NAD(P)-bd_dom_sf"/>
</dbReference>
<dbReference type="EMBL" id="BSRX01000007">
    <property type="protein sequence ID" value="GLW53571.1"/>
    <property type="molecule type" value="Genomic_DNA"/>
</dbReference>
<dbReference type="RefSeq" id="WP_051778062.1">
    <property type="nucleotide sequence ID" value="NZ_BSRX01000007.1"/>
</dbReference>
<gene>
    <name evidence="1" type="ORF">Kpho01_15820</name>
</gene>